<dbReference type="GO" id="GO:0005524">
    <property type="term" value="F:ATP binding"/>
    <property type="evidence" value="ECO:0007669"/>
    <property type="project" value="UniProtKB-UniRule"/>
</dbReference>
<dbReference type="SMART" id="SM00533">
    <property type="entry name" value="MUTSd"/>
    <property type="match status" value="1"/>
</dbReference>
<keyword evidence="6 9" id="KW-0238">DNA-binding</keyword>
<dbReference type="SUPFAM" id="SSF52540">
    <property type="entry name" value="P-loop containing nucleoside triphosphate hydrolases"/>
    <property type="match status" value="1"/>
</dbReference>
<evidence type="ECO:0000259" key="10">
    <source>
        <dbReference type="PROSITE" id="PS00486"/>
    </source>
</evidence>
<dbReference type="Pfam" id="PF05192">
    <property type="entry name" value="MutS_III"/>
    <property type="match status" value="1"/>
</dbReference>
<dbReference type="GO" id="GO:0030983">
    <property type="term" value="F:mismatched DNA binding"/>
    <property type="evidence" value="ECO:0007669"/>
    <property type="project" value="InterPro"/>
</dbReference>
<evidence type="ECO:0000256" key="1">
    <source>
        <dbReference type="ARBA" id="ARBA00006271"/>
    </source>
</evidence>
<dbReference type="Gene3D" id="3.40.50.300">
    <property type="entry name" value="P-loop containing nucleotide triphosphate hydrolases"/>
    <property type="match status" value="1"/>
</dbReference>
<feature type="binding site" evidence="9">
    <location>
        <begin position="605"/>
        <end position="612"/>
    </location>
    <ligand>
        <name>ATP</name>
        <dbReference type="ChEBI" id="CHEBI:30616"/>
    </ligand>
</feature>
<organism evidence="11 12">
    <name type="scientific">Holdemanella biformis</name>
    <dbReference type="NCBI Taxonomy" id="1735"/>
    <lineage>
        <taxon>Bacteria</taxon>
        <taxon>Bacillati</taxon>
        <taxon>Bacillota</taxon>
        <taxon>Erysipelotrichia</taxon>
        <taxon>Erysipelotrichales</taxon>
        <taxon>Erysipelotrichaceae</taxon>
        <taxon>Holdemanella</taxon>
    </lineage>
</organism>
<dbReference type="NCBIfam" id="NF003810">
    <property type="entry name" value="PRK05399.1"/>
    <property type="match status" value="1"/>
</dbReference>
<dbReference type="PIRSF" id="PIRSF037677">
    <property type="entry name" value="DNA_mis_repair_Msh6"/>
    <property type="match status" value="1"/>
</dbReference>
<dbReference type="InterPro" id="IPR016151">
    <property type="entry name" value="DNA_mismatch_repair_MutS_N"/>
</dbReference>
<dbReference type="InterPro" id="IPR045076">
    <property type="entry name" value="MutS"/>
</dbReference>
<dbReference type="InterPro" id="IPR007696">
    <property type="entry name" value="DNA_mismatch_repair_MutS_core"/>
</dbReference>
<dbReference type="InterPro" id="IPR005748">
    <property type="entry name" value="DNA_mismatch_repair_MutS"/>
</dbReference>
<dbReference type="EMBL" id="QRYQ01000025">
    <property type="protein sequence ID" value="RGU89642.1"/>
    <property type="molecule type" value="Genomic_DNA"/>
</dbReference>
<evidence type="ECO:0000256" key="9">
    <source>
        <dbReference type="HAMAP-Rule" id="MF_00096"/>
    </source>
</evidence>
<dbReference type="SMART" id="SM00534">
    <property type="entry name" value="MUTSac"/>
    <property type="match status" value="1"/>
</dbReference>
<dbReference type="SUPFAM" id="SSF48334">
    <property type="entry name" value="DNA repair protein MutS, domain III"/>
    <property type="match status" value="1"/>
</dbReference>
<dbReference type="GO" id="GO:0005829">
    <property type="term" value="C:cytosol"/>
    <property type="evidence" value="ECO:0007669"/>
    <property type="project" value="TreeGrafter"/>
</dbReference>
<dbReference type="Gene3D" id="3.40.1170.10">
    <property type="entry name" value="DNA repair protein MutS, domain I"/>
    <property type="match status" value="1"/>
</dbReference>
<sequence length="846" mass="96345">MAEKKYTPMMQHYLKMKEENPDAILFYRLGDFYEMFFDDAKLVSQELDLVLTGRSAGVEEKVPMCGVPFHAANSYISRLVKKGYKVAICEQLEDPSNAKGLVDRGIVKIVTPGTYMDSTMDAKTTNYMASCDISSFEITVVYCELSTGELKYQTLQRSLVALQKALLEQNVSELVCPMAMDKKWMSALEEMETILISKHKKSSVDSQDLPLLNGIESESLKEAFALLMAYLKDTQKQHIDHFLPIESMDKDKVLVMDYETKNHLELVSSQSTNAKAESLWSFMDKCQSAMGSRLLKRWIEYPLIDANKIAKRQAAIKDLKENFMLRENLKEHLVYVYDMERLASRMAYGSASPRDVLQLVATLEHAKPILDLAVSLNSYPEFSQVPDCQGLYNEIKNAIIENPPLTLKEGGVFNDGYNQELDEVRRIAKKGKDFILELEAKERERTGVKSLKVGYNRIFGYFIEVRNGNLSNIKDEFGYHAKQTLANATRFVTQELKEKEEQILHAQETKVKLEQSLFNDLLLRIKRDLFDLHACAQALSTIDVLVSLAILASEKGYVCPVFHPGYNVNVVEGKHPILDDRMKKKRYVSNDWKMSEDEHVQLITGPNMGGKSTYMRQNALLVVMAQMGSFIPAKTAELPIFDRIFTRIGASDDILTGKSTFMVEMMEANAALCYATKHSLILFDEIGRGTATYDGMALAQAMLEYIDEAIGAKTLFSTHYHELTDLEKEHPSMHNVHVDVREEKNEIEFRYRIIDGKADKSYGINVARLAHLPKVVLDRAAQLLTNFENQDNNQNYQPSLFVMEQVQPEKSKLLQQLQELDIDSMTPRDALDCLYELKKLSEKIEL</sequence>
<dbReference type="SUPFAM" id="SSF55271">
    <property type="entry name" value="DNA repair protein MutS, domain I"/>
    <property type="match status" value="1"/>
</dbReference>
<dbReference type="PROSITE" id="PS00486">
    <property type="entry name" value="DNA_MISMATCH_REPAIR_2"/>
    <property type="match status" value="1"/>
</dbReference>
<keyword evidence="3 9" id="KW-0547">Nucleotide-binding</keyword>
<dbReference type="Pfam" id="PF00488">
    <property type="entry name" value="MutS_V"/>
    <property type="match status" value="1"/>
</dbReference>
<dbReference type="SUPFAM" id="SSF53150">
    <property type="entry name" value="DNA repair protein MutS, domain II"/>
    <property type="match status" value="1"/>
</dbReference>
<evidence type="ECO:0000256" key="2">
    <source>
        <dbReference type="ARBA" id="ARBA00021982"/>
    </source>
</evidence>
<dbReference type="FunFam" id="3.40.1170.10:FF:000001">
    <property type="entry name" value="DNA mismatch repair protein MutS"/>
    <property type="match status" value="1"/>
</dbReference>
<dbReference type="GeneID" id="66580167"/>
<name>A0A395W9I7_9FIRM</name>
<dbReference type="GO" id="GO:0140664">
    <property type="term" value="F:ATP-dependent DNA damage sensor activity"/>
    <property type="evidence" value="ECO:0007669"/>
    <property type="project" value="InterPro"/>
</dbReference>
<dbReference type="HAMAP" id="MF_00096">
    <property type="entry name" value="MutS"/>
    <property type="match status" value="1"/>
</dbReference>
<dbReference type="InterPro" id="IPR007695">
    <property type="entry name" value="DNA_mismatch_repair_MutS-lik_N"/>
</dbReference>
<evidence type="ECO:0000256" key="3">
    <source>
        <dbReference type="ARBA" id="ARBA00022741"/>
    </source>
</evidence>
<dbReference type="AlphaFoldDB" id="A0A395W9I7"/>
<comment type="similarity">
    <text evidence="1 9">Belongs to the DNA mismatch repair MutS family.</text>
</comment>
<dbReference type="Pfam" id="PF05190">
    <property type="entry name" value="MutS_IV"/>
    <property type="match status" value="1"/>
</dbReference>
<comment type="caution">
    <text evidence="11">The sequence shown here is derived from an EMBL/GenBank/DDBJ whole genome shotgun (WGS) entry which is preliminary data.</text>
</comment>
<keyword evidence="7 9" id="KW-0234">DNA repair</keyword>
<dbReference type="Gene3D" id="3.30.420.110">
    <property type="entry name" value="MutS, connector domain"/>
    <property type="match status" value="1"/>
</dbReference>
<dbReference type="InterPro" id="IPR036187">
    <property type="entry name" value="DNA_mismatch_repair_MutS_sf"/>
</dbReference>
<dbReference type="FunFam" id="3.40.50.300:FF:000870">
    <property type="entry name" value="MutS protein homolog 4"/>
    <property type="match status" value="1"/>
</dbReference>
<keyword evidence="5 9" id="KW-0067">ATP-binding</keyword>
<accession>A0A395W9I7</accession>
<dbReference type="InterPro" id="IPR017261">
    <property type="entry name" value="DNA_mismatch_repair_MutS/MSH"/>
</dbReference>
<dbReference type="NCBIfam" id="TIGR01070">
    <property type="entry name" value="mutS1"/>
    <property type="match status" value="1"/>
</dbReference>
<comment type="function">
    <text evidence="8 9">This protein is involved in the repair of mismatches in DNA. It is possible that it carries out the mismatch recognition step. This protein has a weak ATPase activity.</text>
</comment>
<evidence type="ECO:0000256" key="7">
    <source>
        <dbReference type="ARBA" id="ARBA00023204"/>
    </source>
</evidence>
<proteinExistence type="inferred from homology"/>
<dbReference type="InterPro" id="IPR007861">
    <property type="entry name" value="DNA_mismatch_repair_MutS_clamp"/>
</dbReference>
<dbReference type="RefSeq" id="WP_118325739.1">
    <property type="nucleotide sequence ID" value="NZ_QRYH01000020.1"/>
</dbReference>
<evidence type="ECO:0000256" key="8">
    <source>
        <dbReference type="ARBA" id="ARBA00024647"/>
    </source>
</evidence>
<dbReference type="InterPro" id="IPR036678">
    <property type="entry name" value="MutS_con_dom_sf"/>
</dbReference>
<dbReference type="InterPro" id="IPR000432">
    <property type="entry name" value="DNA_mismatch_repair_MutS_C"/>
</dbReference>
<evidence type="ECO:0000313" key="12">
    <source>
        <dbReference type="Proteomes" id="UP000265489"/>
    </source>
</evidence>
<dbReference type="InterPro" id="IPR027417">
    <property type="entry name" value="P-loop_NTPase"/>
</dbReference>
<keyword evidence="4 9" id="KW-0227">DNA damage</keyword>
<dbReference type="Gene3D" id="1.10.1420.10">
    <property type="match status" value="2"/>
</dbReference>
<dbReference type="PANTHER" id="PTHR11361">
    <property type="entry name" value="DNA MISMATCH REPAIR PROTEIN MUTS FAMILY MEMBER"/>
    <property type="match status" value="1"/>
</dbReference>
<dbReference type="PANTHER" id="PTHR11361:SF34">
    <property type="entry name" value="DNA MISMATCH REPAIR PROTEIN MSH1, MITOCHONDRIAL"/>
    <property type="match status" value="1"/>
</dbReference>
<dbReference type="Proteomes" id="UP000265489">
    <property type="component" value="Unassembled WGS sequence"/>
</dbReference>
<dbReference type="Gene3D" id="6.10.140.430">
    <property type="match status" value="1"/>
</dbReference>
<reference evidence="11 12" key="1">
    <citation type="submission" date="2018-08" db="EMBL/GenBank/DDBJ databases">
        <title>A genome reference for cultivated species of the human gut microbiota.</title>
        <authorList>
            <person name="Zou Y."/>
            <person name="Xue W."/>
            <person name="Luo G."/>
        </authorList>
    </citation>
    <scope>NUCLEOTIDE SEQUENCE [LARGE SCALE GENOMIC DNA]</scope>
    <source>
        <strain evidence="11 12">AF15-20</strain>
    </source>
</reference>
<dbReference type="GO" id="GO:0003684">
    <property type="term" value="F:damaged DNA binding"/>
    <property type="evidence" value="ECO:0007669"/>
    <property type="project" value="UniProtKB-UniRule"/>
</dbReference>
<gene>
    <name evidence="9 11" type="primary">mutS</name>
    <name evidence="11" type="ORF">DWW32_10615</name>
</gene>
<evidence type="ECO:0000313" key="11">
    <source>
        <dbReference type="EMBL" id="RGU89642.1"/>
    </source>
</evidence>
<feature type="domain" description="DNA mismatch repair proteins mutS family" evidence="10">
    <location>
        <begin position="679"/>
        <end position="695"/>
    </location>
</feature>
<evidence type="ECO:0000256" key="5">
    <source>
        <dbReference type="ARBA" id="ARBA00022840"/>
    </source>
</evidence>
<protein>
    <recommendedName>
        <fullName evidence="2 9">DNA mismatch repair protein MutS</fullName>
    </recommendedName>
</protein>
<evidence type="ECO:0000256" key="4">
    <source>
        <dbReference type="ARBA" id="ARBA00022763"/>
    </source>
</evidence>
<evidence type="ECO:0000256" key="6">
    <source>
        <dbReference type="ARBA" id="ARBA00023125"/>
    </source>
</evidence>
<dbReference type="GO" id="GO:0006298">
    <property type="term" value="P:mismatch repair"/>
    <property type="evidence" value="ECO:0007669"/>
    <property type="project" value="UniProtKB-UniRule"/>
</dbReference>
<dbReference type="Pfam" id="PF01624">
    <property type="entry name" value="MutS_I"/>
    <property type="match status" value="1"/>
</dbReference>